<feature type="region of interest" description="Disordered" evidence="2">
    <location>
        <begin position="1221"/>
        <end position="1241"/>
    </location>
</feature>
<feature type="domain" description="ASPIC/UnbV" evidence="3">
    <location>
        <begin position="1171"/>
        <end position="1228"/>
    </location>
</feature>
<name>A0A5C5YSC6_9BACT</name>
<reference evidence="4 5" key="1">
    <citation type="submission" date="2019-02" db="EMBL/GenBank/DDBJ databases">
        <title>Deep-cultivation of Planctomycetes and their phenomic and genomic characterization uncovers novel biology.</title>
        <authorList>
            <person name="Wiegand S."/>
            <person name="Jogler M."/>
            <person name="Boedeker C."/>
            <person name="Pinto D."/>
            <person name="Vollmers J."/>
            <person name="Rivas-Marin E."/>
            <person name="Kohn T."/>
            <person name="Peeters S.H."/>
            <person name="Heuer A."/>
            <person name="Rast P."/>
            <person name="Oberbeckmann S."/>
            <person name="Bunk B."/>
            <person name="Jeske O."/>
            <person name="Meyerdierks A."/>
            <person name="Storesund J.E."/>
            <person name="Kallscheuer N."/>
            <person name="Luecker S."/>
            <person name="Lage O.M."/>
            <person name="Pohl T."/>
            <person name="Merkel B.J."/>
            <person name="Hornburger P."/>
            <person name="Mueller R.-W."/>
            <person name="Bruemmer F."/>
            <person name="Labrenz M."/>
            <person name="Spormann A.M."/>
            <person name="Op Den Camp H."/>
            <person name="Overmann J."/>
            <person name="Amann R."/>
            <person name="Jetten M.S.M."/>
            <person name="Mascher T."/>
            <person name="Medema M.H."/>
            <person name="Devos D.P."/>
            <person name="Kaster A.-K."/>
            <person name="Ovreas L."/>
            <person name="Rohde M."/>
            <person name="Galperin M.Y."/>
            <person name="Jogler C."/>
        </authorList>
    </citation>
    <scope>NUCLEOTIDE SEQUENCE [LARGE SCALE GENOMIC DNA]</scope>
    <source>
        <strain evidence="4 5">Pla123a</strain>
    </source>
</reference>
<evidence type="ECO:0000313" key="5">
    <source>
        <dbReference type="Proteomes" id="UP000318478"/>
    </source>
</evidence>
<dbReference type="InterPro" id="IPR013517">
    <property type="entry name" value="FG-GAP"/>
</dbReference>
<comment type="caution">
    <text evidence="4">The sequence shown here is derived from an EMBL/GenBank/DDBJ whole genome shotgun (WGS) entry which is preliminary data.</text>
</comment>
<dbReference type="PANTHER" id="PTHR16026">
    <property type="entry name" value="CARTILAGE ACIDIC PROTEIN 1"/>
    <property type="match status" value="1"/>
</dbReference>
<organism evidence="4 5">
    <name type="scientific">Posidoniimonas polymericola</name>
    <dbReference type="NCBI Taxonomy" id="2528002"/>
    <lineage>
        <taxon>Bacteria</taxon>
        <taxon>Pseudomonadati</taxon>
        <taxon>Planctomycetota</taxon>
        <taxon>Planctomycetia</taxon>
        <taxon>Pirellulales</taxon>
        <taxon>Lacipirellulaceae</taxon>
        <taxon>Posidoniimonas</taxon>
    </lineage>
</organism>
<dbReference type="InterPro" id="IPR011519">
    <property type="entry name" value="UnbV_ASPIC"/>
</dbReference>
<gene>
    <name evidence="4" type="ORF">Pla123a_17030</name>
</gene>
<dbReference type="EMBL" id="SJPO01000003">
    <property type="protein sequence ID" value="TWT77904.1"/>
    <property type="molecule type" value="Genomic_DNA"/>
</dbReference>
<accession>A0A5C5YSC6</accession>
<dbReference type="Pfam" id="PF07593">
    <property type="entry name" value="UnbV_ASPIC"/>
    <property type="match status" value="2"/>
</dbReference>
<dbReference type="InterPro" id="IPR027039">
    <property type="entry name" value="Crtac1"/>
</dbReference>
<feature type="compositionally biased region" description="Low complexity" evidence="2">
    <location>
        <begin position="56"/>
        <end position="71"/>
    </location>
</feature>
<feature type="region of interest" description="Disordered" evidence="2">
    <location>
        <begin position="28"/>
        <end position="71"/>
    </location>
</feature>
<feature type="domain" description="ASPIC/UnbV" evidence="3">
    <location>
        <begin position="572"/>
        <end position="639"/>
    </location>
</feature>
<dbReference type="SUPFAM" id="SSF69318">
    <property type="entry name" value="Integrin alpha N-terminal domain"/>
    <property type="match status" value="2"/>
</dbReference>
<evidence type="ECO:0000256" key="1">
    <source>
        <dbReference type="ARBA" id="ARBA00022729"/>
    </source>
</evidence>
<dbReference type="AlphaFoldDB" id="A0A5C5YSC6"/>
<evidence type="ECO:0000256" key="2">
    <source>
        <dbReference type="SAM" id="MobiDB-lite"/>
    </source>
</evidence>
<dbReference type="Proteomes" id="UP000318478">
    <property type="component" value="Unassembled WGS sequence"/>
</dbReference>
<sequence>MQEPSSTRADRPRVLWIAAALTILLGCHKADPPQSPPVQDDAPEPSRAKGSPAYSPGVEGEPLAPAAAGSGPLFRLVDPNASGVDMTHPTDTSHPMKRLYYSGFAGGGVAIGDVDNDRRPDLFITSGPGGNRLYRQTGDLRFEDVTARAGVSGGESWGAGSAMVDIDADGDLDLYVCNYDSPNQLYLNQGDGRFVEGAAERGLDCVDACLTPAFCDFDGDGDLDLYVLTNRYYREGGRPAASPVESRGGRLQIKPQFRKYYGLWRQPNGRVGIEEVGRPDRLLRNNGDGSFTDVTQDAGVGAPGNGLSVAWWDYDDDGAPDLYVANDFNDPDHLYRNNGDGTFTDVLREAVPHTPWFSMGSDVGDINNDGHLDFMVVDMAGIGRRTRLTTMGAITDERLRAVSGPPPQVMRNALYVNSGAGRFLEGARLAGLAESDWSWAVKLADYDNDGRLDVAITNGVTRSYNDSDIPFRTDMLVGRTMWDVYEDTPPRPEQNRAFRNLGDLRFEDASHSWGFDHVGMSYAAAHGDLDRDGDLDLVVVNLNEPVSIYRNESSAGRRLLIRLRGGGANTYGIGARVTIETASGVMVRELSPQTGFLSSNEPLLHFGLGDESRVRSLRVAWPSGRVQEFHGLDADQCYTITEPAGASRPADKPARATMFKQTRALAPLRHFDKPFDDYRVQPLLPQKLSQLGPGVAWGDVDADGDDDLYFGQGAGTPGVLMINLGTGDFMARHEPFRGGKASEDMGALFFDADNDLDLDLYVASGDYGQTPGAPELRDRLYLNDGSGHFAGAPEGTLPDLRDSSGCVVAADYDRDGDLDLFVGGRLVPGEHPLTPASRLLRNDGGRFVDVTDAAAPGLSRAGLVTGALWSDADGDGWLDLLVTREWGPVGLWRNVEGRLEERTSEAGLERRTGWWSSIAGRDLDGDQDIDYVVANAGLNTKHQASREEPLQLFYGDPDGLGRNVLIEAAYERGVLFPTRGKSALAAASPLIEDRFPTHLDFASAPLDAVFSPTQLNKGTRLSVNCLASGVLVNDGSGKFQFAPLPRLAQIAPTFGVGLTELDGDGHADLCLAQNNYALHPETGRADGGVGLLLTGAGDGRFSTVWPDQSGLITPGDARSLTIVDLNNDAWPDLVVALNNDEVKTFENRGSAENRVLTIHLRGSQEKPVSCGARVTLKTSDGRTQTAETHSGSGYLSQSTGALAFGLGESATVEVISVRWPDGQTTQHTTATEHGRLELTRP</sequence>
<dbReference type="PANTHER" id="PTHR16026:SF0">
    <property type="entry name" value="CARTILAGE ACIDIC PROTEIN 1"/>
    <property type="match status" value="1"/>
</dbReference>
<evidence type="ECO:0000259" key="3">
    <source>
        <dbReference type="Pfam" id="PF07593"/>
    </source>
</evidence>
<dbReference type="InterPro" id="IPR028994">
    <property type="entry name" value="Integrin_alpha_N"/>
</dbReference>
<evidence type="ECO:0000313" key="4">
    <source>
        <dbReference type="EMBL" id="TWT77904.1"/>
    </source>
</evidence>
<keyword evidence="1" id="KW-0732">Signal</keyword>
<protein>
    <submittedName>
        <fullName evidence="4">ASPIC and UnbV</fullName>
    </submittedName>
</protein>
<dbReference type="Gene3D" id="2.130.10.130">
    <property type="entry name" value="Integrin alpha, N-terminal"/>
    <property type="match status" value="3"/>
</dbReference>
<keyword evidence="5" id="KW-1185">Reference proteome</keyword>
<proteinExistence type="predicted"/>
<feature type="compositionally biased region" description="Basic and acidic residues" evidence="2">
    <location>
        <begin position="1230"/>
        <end position="1241"/>
    </location>
</feature>
<dbReference type="Pfam" id="PF13517">
    <property type="entry name" value="FG-GAP_3"/>
    <property type="match status" value="5"/>
</dbReference>